<dbReference type="RefSeq" id="WP_180287295.1">
    <property type="nucleotide sequence ID" value="NZ_AWWI01000026.1"/>
</dbReference>
<gene>
    <name evidence="1" type="ORF">P775_02830</name>
</gene>
<dbReference type="Proteomes" id="UP000231259">
    <property type="component" value="Unassembled WGS sequence"/>
</dbReference>
<proteinExistence type="predicted"/>
<protein>
    <submittedName>
        <fullName evidence="1">Uncharacterized protein</fullName>
    </submittedName>
</protein>
<reference evidence="1 2" key="1">
    <citation type="submission" date="2013-09" db="EMBL/GenBank/DDBJ databases">
        <title>Genome sequencing of Phaeobacter antarcticus sp. nov. SM1211.</title>
        <authorList>
            <person name="Zhang X.-Y."/>
            <person name="Liu C."/>
            <person name="Chen X.-L."/>
            <person name="Xie B.-B."/>
            <person name="Qin Q.-L."/>
            <person name="Rong J.-C."/>
            <person name="Zhang Y.-Z."/>
        </authorList>
    </citation>
    <scope>NUCLEOTIDE SEQUENCE [LARGE SCALE GENOMIC DNA]</scope>
    <source>
        <strain evidence="1 2">SM1211</strain>
    </source>
</reference>
<evidence type="ECO:0000313" key="1">
    <source>
        <dbReference type="EMBL" id="PIL21729.1"/>
    </source>
</evidence>
<sequence>MWLFNASDKREAFAAIDAAIEPEYAMFAFEFILPSRPLGGSVVFRRQLAQFARSGDKTTHDTQLIPEQHFFNLMSSDAIGES</sequence>
<organism evidence="1 2">
    <name type="scientific">Puniceibacterium antarcticum</name>
    <dbReference type="NCBI Taxonomy" id="1206336"/>
    <lineage>
        <taxon>Bacteria</taxon>
        <taxon>Pseudomonadati</taxon>
        <taxon>Pseudomonadota</taxon>
        <taxon>Alphaproteobacteria</taxon>
        <taxon>Rhodobacterales</taxon>
        <taxon>Paracoccaceae</taxon>
        <taxon>Puniceibacterium</taxon>
    </lineage>
</organism>
<keyword evidence="2" id="KW-1185">Reference proteome</keyword>
<dbReference type="EMBL" id="AWWI01000026">
    <property type="protein sequence ID" value="PIL21729.1"/>
    <property type="molecule type" value="Genomic_DNA"/>
</dbReference>
<name>A0A2G8RJJ0_9RHOB</name>
<comment type="caution">
    <text evidence="1">The sequence shown here is derived from an EMBL/GenBank/DDBJ whole genome shotgun (WGS) entry which is preliminary data.</text>
</comment>
<accession>A0A2G8RJJ0</accession>
<evidence type="ECO:0000313" key="2">
    <source>
        <dbReference type="Proteomes" id="UP000231259"/>
    </source>
</evidence>
<dbReference type="AlphaFoldDB" id="A0A2G8RJJ0"/>